<dbReference type="PANTHER" id="PTHR43179:SF7">
    <property type="entry name" value="RHAMNOSYLTRANSFERASE WBBL"/>
    <property type="match status" value="1"/>
</dbReference>
<dbReference type="EMBL" id="JAVRHZ010000001">
    <property type="protein sequence ID" value="MDT0555111.1"/>
    <property type="molecule type" value="Genomic_DNA"/>
</dbReference>
<dbReference type="RefSeq" id="WP_311332061.1">
    <property type="nucleotide sequence ID" value="NZ_JAVRHZ010000001.1"/>
</dbReference>
<sequence>MKLSVVILNYNVQYFLEQCIKSVQRATKNIDAEIIVIDNNSSDKSCELVKKNFPEVVLIENKKNLGFSKANNQAVAIAKGEYVCILNPDTAVTENTFLECLNFIVDKENIGALGTFLLDGTGNFLPESKRNLPTPSISLLKLLGFGKKYYATRVPKKSKGSQIPVLVGAFMFLKKSIYNEVGGFDEDYFMYGEDIDFSYKIEKAGYKNYYLGTTSVLHYKGESTSRDAAYLKRFYGAMEIFYNKHYSNSKILTRLVKLLVFLAKLYKGVFSVKRTKRKNNPEKAILLTENFSLLKKLSNALDIPLTSGSKSMFQDSLLSNTLFVFDVNYMPYYQIFSVMEQLKNRNNVFRICPPNSNFIIGSDQSDEKGTVIFF</sequence>
<dbReference type="Proteomes" id="UP001254488">
    <property type="component" value="Unassembled WGS sequence"/>
</dbReference>
<dbReference type="InterPro" id="IPR029044">
    <property type="entry name" value="Nucleotide-diphossugar_trans"/>
</dbReference>
<organism evidence="2 3">
    <name type="scientific">Patiriisocius hiemis</name>
    <dbReference type="NCBI Taxonomy" id="3075604"/>
    <lineage>
        <taxon>Bacteria</taxon>
        <taxon>Pseudomonadati</taxon>
        <taxon>Bacteroidota</taxon>
        <taxon>Flavobacteriia</taxon>
        <taxon>Flavobacteriales</taxon>
        <taxon>Flavobacteriaceae</taxon>
        <taxon>Patiriisocius</taxon>
    </lineage>
</organism>
<evidence type="ECO:0000313" key="2">
    <source>
        <dbReference type="EMBL" id="MDT0555111.1"/>
    </source>
</evidence>
<dbReference type="Pfam" id="PF00535">
    <property type="entry name" value="Glycos_transf_2"/>
    <property type="match status" value="1"/>
</dbReference>
<dbReference type="InterPro" id="IPR001173">
    <property type="entry name" value="Glyco_trans_2-like"/>
</dbReference>
<evidence type="ECO:0000259" key="1">
    <source>
        <dbReference type="Pfam" id="PF00535"/>
    </source>
</evidence>
<dbReference type="SUPFAM" id="SSF53448">
    <property type="entry name" value="Nucleotide-diphospho-sugar transferases"/>
    <property type="match status" value="1"/>
</dbReference>
<feature type="domain" description="Glycosyltransferase 2-like" evidence="1">
    <location>
        <begin position="4"/>
        <end position="181"/>
    </location>
</feature>
<gene>
    <name evidence="2" type="ORF">RM538_03785</name>
</gene>
<comment type="caution">
    <text evidence="2">The sequence shown here is derived from an EMBL/GenBank/DDBJ whole genome shotgun (WGS) entry which is preliminary data.</text>
</comment>
<dbReference type="PANTHER" id="PTHR43179">
    <property type="entry name" value="RHAMNOSYLTRANSFERASE WBBL"/>
    <property type="match status" value="1"/>
</dbReference>
<evidence type="ECO:0000313" key="3">
    <source>
        <dbReference type="Proteomes" id="UP001254488"/>
    </source>
</evidence>
<protein>
    <submittedName>
        <fullName evidence="2">Glycosyltransferase family 2 protein</fullName>
    </submittedName>
</protein>
<name>A0ABU2YA99_9FLAO</name>
<proteinExistence type="predicted"/>
<accession>A0ABU2YA99</accession>
<dbReference type="CDD" id="cd04186">
    <property type="entry name" value="GT_2_like_c"/>
    <property type="match status" value="1"/>
</dbReference>
<keyword evidence="3" id="KW-1185">Reference proteome</keyword>
<dbReference type="Gene3D" id="3.90.550.10">
    <property type="entry name" value="Spore Coat Polysaccharide Biosynthesis Protein SpsA, Chain A"/>
    <property type="match status" value="1"/>
</dbReference>
<reference evidence="2 3" key="1">
    <citation type="submission" date="2023-09" db="EMBL/GenBank/DDBJ databases">
        <authorList>
            <person name="Rey-Velasco X."/>
        </authorList>
    </citation>
    <scope>NUCLEOTIDE SEQUENCE [LARGE SCALE GENOMIC DNA]</scope>
    <source>
        <strain evidence="2 3">W242</strain>
    </source>
</reference>